<keyword evidence="8" id="KW-1185">Reference proteome</keyword>
<keyword evidence="5" id="KW-0411">Iron-sulfur</keyword>
<gene>
    <name evidence="7" type="ORF">P7H59_11760</name>
</gene>
<evidence type="ECO:0000256" key="2">
    <source>
        <dbReference type="ARBA" id="ARBA00022723"/>
    </source>
</evidence>
<evidence type="ECO:0000256" key="4">
    <source>
        <dbReference type="ARBA" id="ARBA00023004"/>
    </source>
</evidence>
<dbReference type="InterPro" id="IPR051460">
    <property type="entry name" value="HdrC_iron-sulfur_subunit"/>
</dbReference>
<protein>
    <submittedName>
        <fullName evidence="7">(Fe-S)-binding protein</fullName>
    </submittedName>
</protein>
<dbReference type="RefSeq" id="WP_311819660.1">
    <property type="nucleotide sequence ID" value="NZ_JARQBN010000028.1"/>
</dbReference>
<keyword evidence="4" id="KW-0408">Iron</keyword>
<keyword evidence="1" id="KW-0004">4Fe-4S</keyword>
<dbReference type="EMBL" id="JARQBN010000028">
    <property type="protein sequence ID" value="MDT2829109.1"/>
    <property type="molecule type" value="Genomic_DNA"/>
</dbReference>
<evidence type="ECO:0000313" key="7">
    <source>
        <dbReference type="EMBL" id="MDT2829109.1"/>
    </source>
</evidence>
<evidence type="ECO:0000313" key="8">
    <source>
        <dbReference type="Proteomes" id="UP001265301"/>
    </source>
</evidence>
<keyword evidence="3" id="KW-0560">Oxidoreductase</keyword>
<feature type="domain" description="Cysteine-rich" evidence="6">
    <location>
        <begin position="121"/>
        <end position="201"/>
    </location>
</feature>
<keyword evidence="2" id="KW-0479">Metal-binding</keyword>
<sequence>MKYGFMAGCALSSSNPQQVGEIIAYLKKYYPDLAVIQGCCGKPTRMIGDEKLFQARFQTLTDQVHQAGIDELIVACQGCIKTMTMQKQFPTSSLWVKLAEIGLPQEMIGKASQSDVIFSVQDSCPTKEMTEIHQSVRFLLEQLGYQVAANRLSGKNTLCCGMGGMCGVSNPSLAKEFAAKRVNDFKTAHIVTYCSSCTAAMLMGGGKAWHLLDLMFGPVINQQATCAPHPLNQPVLAWKNRYQTKKIVNNA</sequence>
<proteinExistence type="predicted"/>
<name>A0ABU3FT28_9ENTE</name>
<evidence type="ECO:0000256" key="5">
    <source>
        <dbReference type="ARBA" id="ARBA00023014"/>
    </source>
</evidence>
<dbReference type="Proteomes" id="UP001265301">
    <property type="component" value="Unassembled WGS sequence"/>
</dbReference>
<comment type="caution">
    <text evidence="7">The sequence shown here is derived from an EMBL/GenBank/DDBJ whole genome shotgun (WGS) entry which is preliminary data.</text>
</comment>
<evidence type="ECO:0000256" key="1">
    <source>
        <dbReference type="ARBA" id="ARBA00022485"/>
    </source>
</evidence>
<dbReference type="PANTHER" id="PTHR43255:SF1">
    <property type="entry name" value="IRON-SULFUR-BINDING OXIDOREDUCTASE FADF-RELATED"/>
    <property type="match status" value="1"/>
</dbReference>
<organism evidence="7 8">
    <name type="scientific">Enterococcus viikkiensis</name>
    <dbReference type="NCBI Taxonomy" id="930854"/>
    <lineage>
        <taxon>Bacteria</taxon>
        <taxon>Bacillati</taxon>
        <taxon>Bacillota</taxon>
        <taxon>Bacilli</taxon>
        <taxon>Lactobacillales</taxon>
        <taxon>Enterococcaceae</taxon>
        <taxon>Enterococcus</taxon>
    </lineage>
</organism>
<accession>A0ABU3FT28</accession>
<evidence type="ECO:0000256" key="3">
    <source>
        <dbReference type="ARBA" id="ARBA00023002"/>
    </source>
</evidence>
<feature type="domain" description="Cysteine-rich" evidence="6">
    <location>
        <begin position="4"/>
        <end position="81"/>
    </location>
</feature>
<dbReference type="Pfam" id="PF02754">
    <property type="entry name" value="CCG"/>
    <property type="match status" value="2"/>
</dbReference>
<dbReference type="InterPro" id="IPR004017">
    <property type="entry name" value="Cys_rich_dom"/>
</dbReference>
<reference evidence="7 8" key="1">
    <citation type="submission" date="2023-03" db="EMBL/GenBank/DDBJ databases">
        <authorList>
            <person name="Shen W."/>
            <person name="Cai J."/>
        </authorList>
    </citation>
    <scope>NUCLEOTIDE SEQUENCE [LARGE SCALE GENOMIC DNA]</scope>
    <source>
        <strain evidence="7 8">B101</strain>
    </source>
</reference>
<dbReference type="PANTHER" id="PTHR43255">
    <property type="entry name" value="IRON-SULFUR-BINDING OXIDOREDUCTASE FADF-RELATED-RELATED"/>
    <property type="match status" value="1"/>
</dbReference>
<evidence type="ECO:0000259" key="6">
    <source>
        <dbReference type="Pfam" id="PF02754"/>
    </source>
</evidence>